<accession>A0A090WYF9</accession>
<evidence type="ECO:0000313" key="1">
    <source>
        <dbReference type="EMBL" id="GAL63550.1"/>
    </source>
</evidence>
<organism evidence="2 3">
    <name type="scientific">Algibacter lectus</name>
    <dbReference type="NCBI Taxonomy" id="221126"/>
    <lineage>
        <taxon>Bacteria</taxon>
        <taxon>Pseudomonadati</taxon>
        <taxon>Bacteroidota</taxon>
        <taxon>Flavobacteriia</taxon>
        <taxon>Flavobacteriales</taxon>
        <taxon>Flavobacteriaceae</taxon>
        <taxon>Algibacter</taxon>
    </lineage>
</organism>
<evidence type="ECO:0000313" key="2">
    <source>
        <dbReference type="EMBL" id="GAL81976.1"/>
    </source>
</evidence>
<comment type="caution">
    <text evidence="2">The sequence shown here is derived from an EMBL/GenBank/DDBJ whole genome shotgun (WGS) entry which is preliminary data.</text>
</comment>
<evidence type="ECO:0000313" key="3">
    <source>
        <dbReference type="Proteomes" id="UP000029643"/>
    </source>
</evidence>
<evidence type="ECO:0000313" key="4">
    <source>
        <dbReference type="Proteomes" id="UP000029644"/>
    </source>
</evidence>
<dbReference type="EMBL" id="BBNU01000020">
    <property type="protein sequence ID" value="GAL81976.1"/>
    <property type="molecule type" value="Genomic_DNA"/>
</dbReference>
<dbReference type="Gene3D" id="3.30.1120.10">
    <property type="match status" value="1"/>
</dbReference>
<dbReference type="InterPro" id="IPR017850">
    <property type="entry name" value="Alkaline_phosphatase_core_sf"/>
</dbReference>
<reference evidence="3 4" key="1">
    <citation type="journal article" date="2014" name="Genome Announc.">
        <title>Draft Genome Sequences of Marine Flavobacterium Algibacter lectus Strains SS8 and NR4.</title>
        <authorList>
            <person name="Takatani N."/>
            <person name="Nakanishi M."/>
            <person name="Meirelles P."/>
            <person name="Mino S."/>
            <person name="Suda W."/>
            <person name="Oshima K."/>
            <person name="Hattori M."/>
            <person name="Ohkuma M."/>
            <person name="Hosokawa M."/>
            <person name="Miyashita K."/>
            <person name="Thompson F.L."/>
            <person name="Niwa A."/>
            <person name="Sawabe T."/>
            <person name="Sawabe T."/>
        </authorList>
    </citation>
    <scope>NUCLEOTIDE SEQUENCE [LARGE SCALE GENOMIC DNA]</scope>
    <source>
        <strain evidence="2">JCM 19274</strain>
        <strain evidence="1 4">JCM 19300</strain>
        <strain evidence="3">JCM19274</strain>
    </source>
</reference>
<dbReference type="EMBL" id="BBNQ01000012">
    <property type="protein sequence ID" value="GAL63550.1"/>
    <property type="molecule type" value="Genomic_DNA"/>
</dbReference>
<sequence length="56" mass="6503">MIGIYECKKQGDFELYNLTIDVSETNNVAKNKPKIVKKLKQLLLNLSTAFYLFTFD</sequence>
<proteinExistence type="predicted"/>
<name>A0A090WYF9_9FLAO</name>
<dbReference type="AlphaFoldDB" id="A0A090WYF9"/>
<gene>
    <name evidence="2" type="ORF">JCM19274_156</name>
    <name evidence="1" type="ORF">JCM19300_1899</name>
</gene>
<dbReference type="SUPFAM" id="SSF53649">
    <property type="entry name" value="Alkaline phosphatase-like"/>
    <property type="match status" value="1"/>
</dbReference>
<protein>
    <submittedName>
        <fullName evidence="2">Uncharacterized protein</fullName>
    </submittedName>
</protein>
<dbReference type="Proteomes" id="UP000029644">
    <property type="component" value="Unassembled WGS sequence"/>
</dbReference>
<dbReference type="Proteomes" id="UP000029643">
    <property type="component" value="Unassembled WGS sequence"/>
</dbReference>